<keyword evidence="9 19" id="KW-0675">Receptor</keyword>
<feature type="disulfide bond" evidence="12">
    <location>
        <begin position="61"/>
        <end position="73"/>
    </location>
</feature>
<feature type="disulfide bond" evidence="12">
    <location>
        <begin position="145"/>
        <end position="157"/>
    </location>
</feature>
<dbReference type="RefSeq" id="XP_012940300.1">
    <property type="nucleotide sequence ID" value="XM_013084846.2"/>
</dbReference>
<dbReference type="Pfam" id="PF00057">
    <property type="entry name" value="Ldl_recept_a"/>
    <property type="match status" value="7"/>
</dbReference>
<dbReference type="PROSITE" id="PS01209">
    <property type="entry name" value="LDLRA_1"/>
    <property type="match status" value="4"/>
</dbReference>
<dbReference type="InterPro" id="IPR051221">
    <property type="entry name" value="LDLR-related"/>
</dbReference>
<dbReference type="Proteomes" id="UP000694888">
    <property type="component" value="Unplaced"/>
</dbReference>
<dbReference type="Gene3D" id="2.10.25.10">
    <property type="entry name" value="Laminin"/>
    <property type="match status" value="2"/>
</dbReference>
<evidence type="ECO:0000256" key="3">
    <source>
        <dbReference type="ARBA" id="ARBA00022583"/>
    </source>
</evidence>
<evidence type="ECO:0000256" key="8">
    <source>
        <dbReference type="ARBA" id="ARBA00023157"/>
    </source>
</evidence>
<dbReference type="Gene3D" id="4.10.400.10">
    <property type="entry name" value="Low-density Lipoprotein Receptor"/>
    <property type="match status" value="8"/>
</dbReference>
<dbReference type="PROSITE" id="PS50068">
    <property type="entry name" value="LDLRA_2"/>
    <property type="match status" value="8"/>
</dbReference>
<evidence type="ECO:0000256" key="4">
    <source>
        <dbReference type="ARBA" id="ARBA00022692"/>
    </source>
</evidence>
<feature type="transmembrane region" description="Helical" evidence="15">
    <location>
        <begin position="837"/>
        <end position="861"/>
    </location>
</feature>
<evidence type="ECO:0000256" key="11">
    <source>
        <dbReference type="PROSITE-ProRule" id="PRU00076"/>
    </source>
</evidence>
<dbReference type="InterPro" id="IPR000033">
    <property type="entry name" value="LDLR_classB_rpt"/>
</dbReference>
<evidence type="ECO:0000256" key="14">
    <source>
        <dbReference type="SAM" id="MobiDB-lite"/>
    </source>
</evidence>
<feature type="signal peptide" evidence="16">
    <location>
        <begin position="1"/>
        <end position="19"/>
    </location>
</feature>
<feature type="disulfide bond" evidence="12">
    <location>
        <begin position="192"/>
        <end position="210"/>
    </location>
</feature>
<organism evidence="18 19">
    <name type="scientific">Aplysia californica</name>
    <name type="common">California sea hare</name>
    <dbReference type="NCBI Taxonomy" id="6500"/>
    <lineage>
        <taxon>Eukaryota</taxon>
        <taxon>Metazoa</taxon>
        <taxon>Spiralia</taxon>
        <taxon>Lophotrochozoa</taxon>
        <taxon>Mollusca</taxon>
        <taxon>Gastropoda</taxon>
        <taxon>Heterobranchia</taxon>
        <taxon>Euthyneura</taxon>
        <taxon>Tectipleura</taxon>
        <taxon>Aplysiida</taxon>
        <taxon>Aplysioidea</taxon>
        <taxon>Aplysiidae</taxon>
        <taxon>Aplysia</taxon>
    </lineage>
</organism>
<keyword evidence="18" id="KW-1185">Reference proteome</keyword>
<keyword evidence="5" id="KW-0677">Repeat</keyword>
<dbReference type="PANTHER" id="PTHR22722:SF14">
    <property type="entry name" value="MEGALIN, ISOFORM A"/>
    <property type="match status" value="1"/>
</dbReference>
<protein>
    <submittedName>
        <fullName evidence="19">Very low-density lipoprotein receptor isoform X1</fullName>
    </submittedName>
</protein>
<dbReference type="PROSITE" id="PS51120">
    <property type="entry name" value="LDLRB"/>
    <property type="match status" value="4"/>
</dbReference>
<feature type="disulfide bond" evidence="12">
    <location>
        <begin position="68"/>
        <end position="86"/>
    </location>
</feature>
<keyword evidence="4 15" id="KW-0812">Transmembrane</keyword>
<keyword evidence="7 15" id="KW-0472">Membrane</keyword>
<accession>A0ABM1A3V9</accession>
<proteinExistence type="predicted"/>
<feature type="disulfide bond" evidence="12">
    <location>
        <begin position="41"/>
        <end position="56"/>
    </location>
</feature>
<dbReference type="PROSITE" id="PS01187">
    <property type="entry name" value="EGF_CA"/>
    <property type="match status" value="1"/>
</dbReference>
<comment type="subcellular location">
    <subcellularLocation>
        <location evidence="1">Membrane</location>
        <topology evidence="1">Single-pass membrane protein</topology>
    </subcellularLocation>
</comment>
<dbReference type="PANTHER" id="PTHR22722">
    <property type="entry name" value="LOW-DENSITY LIPOPROTEIN RECEPTOR-RELATED PROTEIN 2-RELATED"/>
    <property type="match status" value="1"/>
</dbReference>
<keyword evidence="19" id="KW-0449">Lipoprotein</keyword>
<dbReference type="InterPro" id="IPR000152">
    <property type="entry name" value="EGF-type_Asp/Asn_hydroxyl_site"/>
</dbReference>
<feature type="disulfide bond" evidence="12">
    <location>
        <begin position="124"/>
        <end position="139"/>
    </location>
</feature>
<comment type="caution">
    <text evidence="11">Lacks conserved residue(s) required for the propagation of feature annotation.</text>
</comment>
<dbReference type="PROSITE" id="PS50026">
    <property type="entry name" value="EGF_3"/>
    <property type="match status" value="1"/>
</dbReference>
<evidence type="ECO:0000256" key="2">
    <source>
        <dbReference type="ARBA" id="ARBA00022536"/>
    </source>
</evidence>
<dbReference type="SUPFAM" id="SSF63825">
    <property type="entry name" value="YWTD domain"/>
    <property type="match status" value="1"/>
</dbReference>
<dbReference type="PROSITE" id="PS01186">
    <property type="entry name" value="EGF_2"/>
    <property type="match status" value="1"/>
</dbReference>
<feature type="repeat" description="LDL-receptor class B" evidence="13">
    <location>
        <begin position="487"/>
        <end position="529"/>
    </location>
</feature>
<dbReference type="CDD" id="cd00054">
    <property type="entry name" value="EGF_CA"/>
    <property type="match status" value="1"/>
</dbReference>
<evidence type="ECO:0000313" key="18">
    <source>
        <dbReference type="Proteomes" id="UP000694888"/>
    </source>
</evidence>
<dbReference type="CDD" id="cd00112">
    <property type="entry name" value="LDLa"/>
    <property type="match status" value="7"/>
</dbReference>
<keyword evidence="16" id="KW-0732">Signal</keyword>
<feature type="disulfide bond" evidence="12">
    <location>
        <begin position="152"/>
        <end position="170"/>
    </location>
</feature>
<dbReference type="SUPFAM" id="SSF57184">
    <property type="entry name" value="Growth factor receptor domain"/>
    <property type="match status" value="1"/>
</dbReference>
<sequence length="910" mass="101551">MRWLIFALFVVGIFGLAHSECEPNQFACHTAGRCINIAWKCDGDDDCHDNSDELDCPATTCSENSFQCTSGKCIPHRWTCDQFDDCKDGLKSDEDPEMCLNQTCGEHDFKCSKSGRCVPMKMKCDNEEDCPHGEDEEGCDDVITCDRSEFQCNDKKCISVSWRCDHHEDCDDGSDEKDCPVSECSDIGEKQCDDGECITDSWWCDGEGDCKDRSDESNCSKSVLEEASSCSPTQFQCHGPLISPECINMQWKCDGEEDCGDNSDELDCPEHTCEPGERKCDTNNCVKEIYFCDGDVDCQDETDEKNCNITEPSLSCKDWEFDCKGDGQECISDALLCDKSRDCSNGHDESPAVCPEETGDDDACSKTKNGGCSQICVPKGSGRECKCSDGYELSGETLCKDIDECSIPGTCSQVCTNVKGSYKCECFSGYVMTNHRYCKANEGARPELILSERHELRRYHLDTYHYSRLLEKEVTGAVAMDFDIRKNKVFWTDVEKLKIFSVDLKTNEVQTIVEENLTRPDGLAVDWVHQNLYLSDTGRNCIEVARMDGSHRKTIASKDLDEPRALVVDPKRGWIYWTDWGKQPKIEKCGMNGKERKEIVNRNIIWPNGLTIDYTNNRLYWVDAKLHIIGSSDLNGKDFHVILKDFVKVAHPFAITVFEDFLYWTDWMSDGIHKTSKFGHTEGNSSAAVTNIALNLKSPMDIHVYHIFRQPSMDSHCGDNNGGCSHLCLPVPVNDESDKVLSRRMECACPDGMILKTSSKCEVAPEEQSGSVTVATEQTTGEKAGEAETTEPTIIVQPTEDSKPEGTSEESSTESAPPGNQTSSALEKEEGKESTGLVLGITVAVVASLVVLVSVVIVFLVKRHRKKNVKSMNFDNPVYRKTTTDDQLIMEKNESGNDQMQPLNCDPEIV</sequence>
<evidence type="ECO:0000256" key="7">
    <source>
        <dbReference type="ARBA" id="ARBA00023136"/>
    </source>
</evidence>
<dbReference type="InterPro" id="IPR018097">
    <property type="entry name" value="EGF_Ca-bd_CS"/>
</dbReference>
<dbReference type="InterPro" id="IPR009030">
    <property type="entry name" value="Growth_fac_rcpt_cys_sf"/>
</dbReference>
<dbReference type="InterPro" id="IPR002172">
    <property type="entry name" value="LDrepeatLR_classA_rpt"/>
</dbReference>
<dbReference type="Gene3D" id="2.120.10.30">
    <property type="entry name" value="TolB, C-terminal domain"/>
    <property type="match status" value="1"/>
</dbReference>
<dbReference type="InterPro" id="IPR011042">
    <property type="entry name" value="6-blade_b-propeller_TolB-like"/>
</dbReference>
<evidence type="ECO:0000256" key="6">
    <source>
        <dbReference type="ARBA" id="ARBA00022989"/>
    </source>
</evidence>
<feature type="disulfide bond" evidence="12">
    <location>
        <begin position="280"/>
        <end position="298"/>
    </location>
</feature>
<dbReference type="PROSITE" id="PS00010">
    <property type="entry name" value="ASX_HYDROXYL"/>
    <property type="match status" value="1"/>
</dbReference>
<dbReference type="SMART" id="SM00181">
    <property type="entry name" value="EGF"/>
    <property type="match status" value="5"/>
</dbReference>
<dbReference type="SMART" id="SM00135">
    <property type="entry name" value="LY"/>
    <property type="match status" value="5"/>
</dbReference>
<reference evidence="19" key="1">
    <citation type="submission" date="2025-08" db="UniProtKB">
        <authorList>
            <consortium name="RefSeq"/>
        </authorList>
    </citation>
    <scope>IDENTIFICATION</scope>
</reference>
<evidence type="ECO:0000313" key="19">
    <source>
        <dbReference type="RefSeq" id="XP_012940300.1"/>
    </source>
</evidence>
<feature type="domain" description="EGF-like" evidence="17">
    <location>
        <begin position="401"/>
        <end position="439"/>
    </location>
</feature>
<keyword evidence="8 11" id="KW-1015">Disulfide bond</keyword>
<evidence type="ECO:0000256" key="13">
    <source>
        <dbReference type="PROSITE-ProRule" id="PRU00461"/>
    </source>
</evidence>
<evidence type="ECO:0000259" key="17">
    <source>
        <dbReference type="PROSITE" id="PS50026"/>
    </source>
</evidence>
<keyword evidence="2 11" id="KW-0245">EGF-like domain</keyword>
<feature type="disulfide bond" evidence="12">
    <location>
        <begin position="204"/>
        <end position="219"/>
    </location>
</feature>
<evidence type="ECO:0000256" key="9">
    <source>
        <dbReference type="ARBA" id="ARBA00023170"/>
    </source>
</evidence>
<dbReference type="InterPro" id="IPR023415">
    <property type="entry name" value="LDLR_class-A_CS"/>
</dbReference>
<dbReference type="SUPFAM" id="SSF57424">
    <property type="entry name" value="LDL receptor-like module"/>
    <property type="match status" value="8"/>
</dbReference>
<keyword evidence="6 15" id="KW-1133">Transmembrane helix</keyword>
<dbReference type="InterPro" id="IPR000742">
    <property type="entry name" value="EGF"/>
</dbReference>
<gene>
    <name evidence="19" type="primary">LOC101856587</name>
</gene>
<dbReference type="PRINTS" id="PR00261">
    <property type="entry name" value="LDLRECEPTOR"/>
</dbReference>
<evidence type="ECO:0000256" key="12">
    <source>
        <dbReference type="PROSITE-ProRule" id="PRU00124"/>
    </source>
</evidence>
<evidence type="ECO:0000256" key="5">
    <source>
        <dbReference type="ARBA" id="ARBA00022737"/>
    </source>
</evidence>
<evidence type="ECO:0000256" key="15">
    <source>
        <dbReference type="SAM" id="Phobius"/>
    </source>
</evidence>
<feature type="disulfide bond" evidence="12">
    <location>
        <begin position="292"/>
        <end position="307"/>
    </location>
</feature>
<feature type="disulfide bond" evidence="12">
    <location>
        <begin position="164"/>
        <end position="179"/>
    </location>
</feature>
<dbReference type="InterPro" id="IPR001881">
    <property type="entry name" value="EGF-like_Ca-bd_dom"/>
</dbReference>
<dbReference type="InterPro" id="IPR049883">
    <property type="entry name" value="NOTCH1_EGF-like"/>
</dbReference>
<dbReference type="Pfam" id="PF07645">
    <property type="entry name" value="EGF_CA"/>
    <property type="match status" value="1"/>
</dbReference>
<evidence type="ECO:0000256" key="10">
    <source>
        <dbReference type="ARBA" id="ARBA00023180"/>
    </source>
</evidence>
<feature type="chain" id="PRO_5046882867" evidence="16">
    <location>
        <begin position="20"/>
        <end position="910"/>
    </location>
</feature>
<feature type="repeat" description="LDL-receptor class B" evidence="13">
    <location>
        <begin position="573"/>
        <end position="616"/>
    </location>
</feature>
<keyword evidence="10" id="KW-0325">Glycoprotein</keyword>
<name>A0ABM1A3V9_APLCA</name>
<feature type="disulfide bond" evidence="11">
    <location>
        <begin position="405"/>
        <end position="415"/>
    </location>
</feature>
<dbReference type="InterPro" id="IPR036055">
    <property type="entry name" value="LDL_receptor-like_sf"/>
</dbReference>
<feature type="region of interest" description="Disordered" evidence="14">
    <location>
        <begin position="760"/>
        <end position="829"/>
    </location>
</feature>
<dbReference type="GeneID" id="101856587"/>
<feature type="disulfide bond" evidence="12">
    <location>
        <begin position="273"/>
        <end position="285"/>
    </location>
</feature>
<dbReference type="SMART" id="SM00179">
    <property type="entry name" value="EGF_CA"/>
    <property type="match status" value="2"/>
</dbReference>
<feature type="repeat" description="LDL-receptor class B" evidence="13">
    <location>
        <begin position="530"/>
        <end position="572"/>
    </location>
</feature>
<feature type="repeat" description="LDL-receptor class B" evidence="13">
    <location>
        <begin position="617"/>
        <end position="661"/>
    </location>
</feature>
<dbReference type="Pfam" id="PF00058">
    <property type="entry name" value="Ldl_recept_b"/>
    <property type="match status" value="4"/>
</dbReference>
<evidence type="ECO:0000256" key="16">
    <source>
        <dbReference type="SAM" id="SignalP"/>
    </source>
</evidence>
<keyword evidence="3" id="KW-0254">Endocytosis</keyword>
<dbReference type="SMART" id="SM00192">
    <property type="entry name" value="LDLa"/>
    <property type="match status" value="8"/>
</dbReference>
<evidence type="ECO:0000256" key="1">
    <source>
        <dbReference type="ARBA" id="ARBA00004167"/>
    </source>
</evidence>
<feature type="disulfide bond" evidence="12">
    <location>
        <begin position="253"/>
        <end position="268"/>
    </location>
</feature>